<gene>
    <name evidence="2" type="ORF">POM88_016602</name>
</gene>
<feature type="compositionally biased region" description="Basic and acidic residues" evidence="1">
    <location>
        <begin position="77"/>
        <end position="93"/>
    </location>
</feature>
<accession>A0AAD8INW1</accession>
<evidence type="ECO:0000256" key="1">
    <source>
        <dbReference type="SAM" id="MobiDB-lite"/>
    </source>
</evidence>
<reference evidence="2" key="1">
    <citation type="submission" date="2023-02" db="EMBL/GenBank/DDBJ databases">
        <title>Genome of toxic invasive species Heracleum sosnowskyi carries increased number of genes despite the absence of recent whole-genome duplications.</title>
        <authorList>
            <person name="Schelkunov M."/>
            <person name="Shtratnikova V."/>
            <person name="Makarenko M."/>
            <person name="Klepikova A."/>
            <person name="Omelchenko D."/>
            <person name="Novikova G."/>
            <person name="Obukhova E."/>
            <person name="Bogdanov V."/>
            <person name="Penin A."/>
            <person name="Logacheva M."/>
        </authorList>
    </citation>
    <scope>NUCLEOTIDE SEQUENCE</scope>
    <source>
        <strain evidence="2">Hsosn_3</strain>
        <tissue evidence="2">Leaf</tissue>
    </source>
</reference>
<dbReference type="AlphaFoldDB" id="A0AAD8INW1"/>
<dbReference type="EMBL" id="JAUIZM010000004">
    <property type="protein sequence ID" value="KAK1388424.1"/>
    <property type="molecule type" value="Genomic_DNA"/>
</dbReference>
<feature type="compositionally biased region" description="Basic and acidic residues" evidence="1">
    <location>
        <begin position="103"/>
        <end position="114"/>
    </location>
</feature>
<feature type="region of interest" description="Disordered" evidence="1">
    <location>
        <begin position="71"/>
        <end position="114"/>
    </location>
</feature>
<protein>
    <submittedName>
        <fullName evidence="2">Uncharacterized protein</fullName>
    </submittedName>
</protein>
<comment type="caution">
    <text evidence="2">The sequence shown here is derived from an EMBL/GenBank/DDBJ whole genome shotgun (WGS) entry which is preliminary data.</text>
</comment>
<dbReference type="Proteomes" id="UP001237642">
    <property type="component" value="Unassembled WGS sequence"/>
</dbReference>
<sequence>MFVYSFEPFEFGQIVPGECFRIAQLTSKCSYVRKNLVLPKNFQLPNGGKGIVEVMGHSALKPSIDPIQGTIYVEGSSKPKESPGSSEGKHKTAYETPKSPKSKSNEGKKRAIRR</sequence>
<organism evidence="2 3">
    <name type="scientific">Heracleum sosnowskyi</name>
    <dbReference type="NCBI Taxonomy" id="360622"/>
    <lineage>
        <taxon>Eukaryota</taxon>
        <taxon>Viridiplantae</taxon>
        <taxon>Streptophyta</taxon>
        <taxon>Embryophyta</taxon>
        <taxon>Tracheophyta</taxon>
        <taxon>Spermatophyta</taxon>
        <taxon>Magnoliopsida</taxon>
        <taxon>eudicotyledons</taxon>
        <taxon>Gunneridae</taxon>
        <taxon>Pentapetalae</taxon>
        <taxon>asterids</taxon>
        <taxon>campanulids</taxon>
        <taxon>Apiales</taxon>
        <taxon>Apiaceae</taxon>
        <taxon>Apioideae</taxon>
        <taxon>apioid superclade</taxon>
        <taxon>Tordylieae</taxon>
        <taxon>Tordyliinae</taxon>
        <taxon>Heracleum</taxon>
    </lineage>
</organism>
<keyword evidence="3" id="KW-1185">Reference proteome</keyword>
<proteinExistence type="predicted"/>
<reference evidence="2" key="2">
    <citation type="submission" date="2023-05" db="EMBL/GenBank/DDBJ databases">
        <authorList>
            <person name="Schelkunov M.I."/>
        </authorList>
    </citation>
    <scope>NUCLEOTIDE SEQUENCE</scope>
    <source>
        <strain evidence="2">Hsosn_3</strain>
        <tissue evidence="2">Leaf</tissue>
    </source>
</reference>
<evidence type="ECO:0000313" key="3">
    <source>
        <dbReference type="Proteomes" id="UP001237642"/>
    </source>
</evidence>
<evidence type="ECO:0000313" key="2">
    <source>
        <dbReference type="EMBL" id="KAK1388424.1"/>
    </source>
</evidence>
<name>A0AAD8INW1_9APIA</name>